<sequence>MEKDKVIVLFDYLILFTYLIFIVFICLLLTRFLIRRNVDYLVCLLAVASITLFSSLAILKFGYENSGDAPFFQIVMTASLILLTLLFVAIIIKNIWPDKYEQVVPKFQFMQKKEEKAPHMNK</sequence>
<feature type="transmembrane region" description="Helical" evidence="1">
    <location>
        <begin position="12"/>
        <end position="34"/>
    </location>
</feature>
<keyword evidence="1" id="KW-1133">Transmembrane helix</keyword>
<protein>
    <recommendedName>
        <fullName evidence="4">YesK-like protein</fullName>
    </recommendedName>
</protein>
<proteinExistence type="predicted"/>
<name>A0ABW4SEU3_9BACL</name>
<evidence type="ECO:0000313" key="3">
    <source>
        <dbReference type="Proteomes" id="UP001597218"/>
    </source>
</evidence>
<accession>A0ABW4SEU3</accession>
<reference evidence="3" key="1">
    <citation type="journal article" date="2019" name="Int. J. Syst. Evol. Microbiol.">
        <title>The Global Catalogue of Microorganisms (GCM) 10K type strain sequencing project: providing services to taxonomists for standard genome sequencing and annotation.</title>
        <authorList>
            <consortium name="The Broad Institute Genomics Platform"/>
            <consortium name="The Broad Institute Genome Sequencing Center for Infectious Disease"/>
            <person name="Wu L."/>
            <person name="Ma J."/>
        </authorList>
    </citation>
    <scope>NUCLEOTIDE SEQUENCE [LARGE SCALE GENOMIC DNA]</scope>
    <source>
        <strain evidence="3">CGMCC 4.7177</strain>
    </source>
</reference>
<feature type="transmembrane region" description="Helical" evidence="1">
    <location>
        <begin position="41"/>
        <end position="59"/>
    </location>
</feature>
<keyword evidence="3" id="KW-1185">Reference proteome</keyword>
<dbReference type="EMBL" id="JBHUGI010000021">
    <property type="protein sequence ID" value="MFD1927916.1"/>
    <property type="molecule type" value="Genomic_DNA"/>
</dbReference>
<evidence type="ECO:0000256" key="1">
    <source>
        <dbReference type="SAM" id="Phobius"/>
    </source>
</evidence>
<feature type="transmembrane region" description="Helical" evidence="1">
    <location>
        <begin position="71"/>
        <end position="92"/>
    </location>
</feature>
<evidence type="ECO:0008006" key="4">
    <source>
        <dbReference type="Google" id="ProtNLM"/>
    </source>
</evidence>
<dbReference type="Proteomes" id="UP001597218">
    <property type="component" value="Unassembled WGS sequence"/>
</dbReference>
<organism evidence="2 3">
    <name type="scientific">Sporosarcina siberiensis</name>
    <dbReference type="NCBI Taxonomy" id="1365606"/>
    <lineage>
        <taxon>Bacteria</taxon>
        <taxon>Bacillati</taxon>
        <taxon>Bacillota</taxon>
        <taxon>Bacilli</taxon>
        <taxon>Bacillales</taxon>
        <taxon>Caryophanaceae</taxon>
        <taxon>Sporosarcina</taxon>
    </lineage>
</organism>
<evidence type="ECO:0000313" key="2">
    <source>
        <dbReference type="EMBL" id="MFD1927916.1"/>
    </source>
</evidence>
<dbReference type="RefSeq" id="WP_381536800.1">
    <property type="nucleotide sequence ID" value="NZ_JBHUGI010000021.1"/>
</dbReference>
<keyword evidence="1" id="KW-0812">Transmembrane</keyword>
<gene>
    <name evidence="2" type="ORF">ACFSFY_07590</name>
</gene>
<keyword evidence="1" id="KW-0472">Membrane</keyword>
<comment type="caution">
    <text evidence="2">The sequence shown here is derived from an EMBL/GenBank/DDBJ whole genome shotgun (WGS) entry which is preliminary data.</text>
</comment>